<dbReference type="NCBIfam" id="TIGR01979">
    <property type="entry name" value="sufS"/>
    <property type="match status" value="1"/>
</dbReference>
<comment type="caution">
    <text evidence="8">The sequence shown here is derived from an EMBL/GenBank/DDBJ whole genome shotgun (WGS) entry which is preliminary data.</text>
</comment>
<dbReference type="EMBL" id="MLJW01000057">
    <property type="protein sequence ID" value="OIR04438.1"/>
    <property type="molecule type" value="Genomic_DNA"/>
</dbReference>
<dbReference type="AlphaFoldDB" id="A0A1J5SWP0"/>
<evidence type="ECO:0000256" key="3">
    <source>
        <dbReference type="ARBA" id="ARBA00012239"/>
    </source>
</evidence>
<comment type="catalytic activity">
    <reaction evidence="6">
        <text>(sulfur carrier)-H + L-cysteine = (sulfur carrier)-SH + L-alanine</text>
        <dbReference type="Rhea" id="RHEA:43892"/>
        <dbReference type="Rhea" id="RHEA-COMP:14737"/>
        <dbReference type="Rhea" id="RHEA-COMP:14739"/>
        <dbReference type="ChEBI" id="CHEBI:29917"/>
        <dbReference type="ChEBI" id="CHEBI:35235"/>
        <dbReference type="ChEBI" id="CHEBI:57972"/>
        <dbReference type="ChEBI" id="CHEBI:64428"/>
        <dbReference type="EC" id="2.8.1.7"/>
    </reaction>
</comment>
<dbReference type="InterPro" id="IPR015422">
    <property type="entry name" value="PyrdxlP-dep_Trfase_small"/>
</dbReference>
<accession>A0A1J5SWP0</accession>
<comment type="cofactor">
    <cofactor evidence="1">
        <name>pyridoxal 5'-phosphate</name>
        <dbReference type="ChEBI" id="CHEBI:597326"/>
    </cofactor>
</comment>
<evidence type="ECO:0000256" key="5">
    <source>
        <dbReference type="ARBA" id="ARBA00022898"/>
    </source>
</evidence>
<dbReference type="InterPro" id="IPR020578">
    <property type="entry name" value="Aminotrans_V_PyrdxlP_BS"/>
</dbReference>
<dbReference type="GO" id="GO:0016829">
    <property type="term" value="F:lyase activity"/>
    <property type="evidence" value="ECO:0007669"/>
    <property type="project" value="UniProtKB-KW"/>
</dbReference>
<dbReference type="EC" id="2.8.1.7" evidence="3"/>
<dbReference type="InterPro" id="IPR016454">
    <property type="entry name" value="Cysteine_dSase"/>
</dbReference>
<dbReference type="PANTHER" id="PTHR43586">
    <property type="entry name" value="CYSTEINE DESULFURASE"/>
    <property type="match status" value="1"/>
</dbReference>
<evidence type="ECO:0000256" key="2">
    <source>
        <dbReference type="ARBA" id="ARBA00010447"/>
    </source>
</evidence>
<organism evidence="8">
    <name type="scientific">mine drainage metagenome</name>
    <dbReference type="NCBI Taxonomy" id="410659"/>
    <lineage>
        <taxon>unclassified sequences</taxon>
        <taxon>metagenomes</taxon>
        <taxon>ecological metagenomes</taxon>
    </lineage>
</organism>
<dbReference type="InterPro" id="IPR015424">
    <property type="entry name" value="PyrdxlP-dep_Trfase"/>
</dbReference>
<keyword evidence="4 8" id="KW-0808">Transferase</keyword>
<evidence type="ECO:0000256" key="6">
    <source>
        <dbReference type="ARBA" id="ARBA00050776"/>
    </source>
</evidence>
<evidence type="ECO:0000313" key="8">
    <source>
        <dbReference type="EMBL" id="OIR04438.1"/>
    </source>
</evidence>
<dbReference type="GO" id="GO:0006534">
    <property type="term" value="P:cysteine metabolic process"/>
    <property type="evidence" value="ECO:0007669"/>
    <property type="project" value="InterPro"/>
</dbReference>
<dbReference type="InterPro" id="IPR000192">
    <property type="entry name" value="Aminotrans_V_dom"/>
</dbReference>
<sequence length="427" mass="46874">MIWSELQANPKQLQSDETIESESQALRWREDFPILHTQVHGKPLIYLDNAATTQKPLNVIEVESNYYRSDNANVHRGIHTLSQRATDAFEATRVKVQHLINATSPNEIIFVRGTTEAINLVAQSYGRTRFKAGDEIIISIMEHHSNIVPWQMLCEQTGASLRIISINDAGELDLDAYERMIGSHTKLVAVTHVSNALGTINPVKTIIELAHAHQIPVLLDGAQAIAHIPVDMQMLDCDFYAFSGHKLYGPTGVGVLYGKAALLNAMPPYQGGGDMIRSVSFEGTTYNTLPYKFEAGTPNIAGVVALGAAIDYVTNIGFNTLIAHEHALLNYATLLVDDIPDLHIIGNAREKTGILSFTLDGIHPHDIGTILDRQGIAIRTGHHCTMPLMENFGISATARASFALYNTKGDVDKLVTAIHQVREVFGE</sequence>
<evidence type="ECO:0000256" key="4">
    <source>
        <dbReference type="ARBA" id="ARBA00022679"/>
    </source>
</evidence>
<reference evidence="8" key="1">
    <citation type="submission" date="2016-10" db="EMBL/GenBank/DDBJ databases">
        <title>Sequence of Gallionella enrichment culture.</title>
        <authorList>
            <person name="Poehlein A."/>
            <person name="Muehling M."/>
            <person name="Daniel R."/>
        </authorList>
    </citation>
    <scope>NUCLEOTIDE SEQUENCE</scope>
</reference>
<feature type="domain" description="Aminotransferase class V" evidence="7">
    <location>
        <begin position="45"/>
        <end position="414"/>
    </location>
</feature>
<dbReference type="GO" id="GO:0031071">
    <property type="term" value="F:cysteine desulfurase activity"/>
    <property type="evidence" value="ECO:0007669"/>
    <property type="project" value="UniProtKB-EC"/>
</dbReference>
<keyword evidence="5" id="KW-0663">Pyridoxal phosphate</keyword>
<dbReference type="PANTHER" id="PTHR43586:SF8">
    <property type="entry name" value="CYSTEINE DESULFURASE 1, CHLOROPLASTIC"/>
    <property type="match status" value="1"/>
</dbReference>
<dbReference type="PROSITE" id="PS00595">
    <property type="entry name" value="AA_TRANSFER_CLASS_5"/>
    <property type="match status" value="1"/>
</dbReference>
<dbReference type="Gene3D" id="3.90.1150.10">
    <property type="entry name" value="Aspartate Aminotransferase, domain 1"/>
    <property type="match status" value="1"/>
</dbReference>
<dbReference type="InterPro" id="IPR015421">
    <property type="entry name" value="PyrdxlP-dep_Trfase_major"/>
</dbReference>
<dbReference type="InterPro" id="IPR010970">
    <property type="entry name" value="Cys_dSase_SufS"/>
</dbReference>
<comment type="similarity">
    <text evidence="2">Belongs to the class-V pyridoxal-phosphate-dependent aminotransferase family. Csd subfamily.</text>
</comment>
<dbReference type="PIRSF" id="PIRSF005572">
    <property type="entry name" value="NifS"/>
    <property type="match status" value="1"/>
</dbReference>
<evidence type="ECO:0000256" key="1">
    <source>
        <dbReference type="ARBA" id="ARBA00001933"/>
    </source>
</evidence>
<dbReference type="Pfam" id="PF00266">
    <property type="entry name" value="Aminotran_5"/>
    <property type="match status" value="1"/>
</dbReference>
<gene>
    <name evidence="8" type="primary">sufS_3</name>
    <name evidence="8" type="ORF">GALL_133690</name>
</gene>
<protein>
    <recommendedName>
        <fullName evidence="3">cysteine desulfurase</fullName>
        <ecNumber evidence="3">2.8.1.7</ecNumber>
    </recommendedName>
</protein>
<dbReference type="CDD" id="cd06453">
    <property type="entry name" value="SufS_like"/>
    <property type="match status" value="1"/>
</dbReference>
<dbReference type="Gene3D" id="3.40.640.10">
    <property type="entry name" value="Type I PLP-dependent aspartate aminotransferase-like (Major domain)"/>
    <property type="match status" value="1"/>
</dbReference>
<proteinExistence type="inferred from homology"/>
<name>A0A1J5SWP0_9ZZZZ</name>
<evidence type="ECO:0000259" key="7">
    <source>
        <dbReference type="Pfam" id="PF00266"/>
    </source>
</evidence>
<dbReference type="GO" id="GO:0030170">
    <property type="term" value="F:pyridoxal phosphate binding"/>
    <property type="evidence" value="ECO:0007669"/>
    <property type="project" value="InterPro"/>
</dbReference>
<keyword evidence="8" id="KW-0456">Lyase</keyword>
<dbReference type="SUPFAM" id="SSF53383">
    <property type="entry name" value="PLP-dependent transferases"/>
    <property type="match status" value="1"/>
</dbReference>